<organism evidence="7 8">
    <name type="scientific">Mucilaginibacter gossypii</name>
    <dbReference type="NCBI Taxonomy" id="551996"/>
    <lineage>
        <taxon>Bacteria</taxon>
        <taxon>Pseudomonadati</taxon>
        <taxon>Bacteroidota</taxon>
        <taxon>Sphingobacteriia</taxon>
        <taxon>Sphingobacteriales</taxon>
        <taxon>Sphingobacteriaceae</taxon>
        <taxon>Mucilaginibacter</taxon>
    </lineage>
</organism>
<comment type="catalytic activity">
    <reaction evidence="5">
        <text>3'-dephospho-CoA + ATP = ADP + CoA + H(+)</text>
        <dbReference type="Rhea" id="RHEA:18245"/>
        <dbReference type="ChEBI" id="CHEBI:15378"/>
        <dbReference type="ChEBI" id="CHEBI:30616"/>
        <dbReference type="ChEBI" id="CHEBI:57287"/>
        <dbReference type="ChEBI" id="CHEBI:57328"/>
        <dbReference type="ChEBI" id="CHEBI:456216"/>
        <dbReference type="EC" id="2.7.1.24"/>
    </reaction>
</comment>
<evidence type="ECO:0000313" key="8">
    <source>
        <dbReference type="Proteomes" id="UP000199705"/>
    </source>
</evidence>
<evidence type="ECO:0000256" key="1">
    <source>
        <dbReference type="ARBA" id="ARBA00009018"/>
    </source>
</evidence>
<keyword evidence="5" id="KW-0963">Cytoplasm</keyword>
<comment type="similarity">
    <text evidence="1 5">Belongs to the CoaE family.</text>
</comment>
<comment type="subcellular location">
    <subcellularLocation>
        <location evidence="5">Cytoplasm</location>
    </subcellularLocation>
</comment>
<proteinExistence type="inferred from homology"/>
<dbReference type="NCBIfam" id="TIGR00152">
    <property type="entry name" value="dephospho-CoA kinase"/>
    <property type="match status" value="1"/>
</dbReference>
<name>A0A1G8L2A9_9SPHI</name>
<keyword evidence="2 5" id="KW-0547">Nucleotide-binding</keyword>
<keyword evidence="4 5" id="KW-0173">Coenzyme A biosynthesis</keyword>
<dbReference type="CDD" id="cd02022">
    <property type="entry name" value="DPCK"/>
    <property type="match status" value="1"/>
</dbReference>
<dbReference type="EC" id="2.7.1.24" evidence="5 6"/>
<evidence type="ECO:0000256" key="2">
    <source>
        <dbReference type="ARBA" id="ARBA00022741"/>
    </source>
</evidence>
<dbReference type="STRING" id="551996.SAMN05192573_12217"/>
<dbReference type="Pfam" id="PF01121">
    <property type="entry name" value="CoaE"/>
    <property type="match status" value="1"/>
</dbReference>
<dbReference type="Proteomes" id="UP000199705">
    <property type="component" value="Unassembled WGS sequence"/>
</dbReference>
<dbReference type="RefSeq" id="WP_091175212.1">
    <property type="nucleotide sequence ID" value="NZ_FNCG01000022.1"/>
</dbReference>
<keyword evidence="8" id="KW-1185">Reference proteome</keyword>
<comment type="pathway">
    <text evidence="5">Cofactor biosynthesis; coenzyme A biosynthesis; CoA from (R)-pantothenate: step 5/5.</text>
</comment>
<dbReference type="GO" id="GO:0005737">
    <property type="term" value="C:cytoplasm"/>
    <property type="evidence" value="ECO:0007669"/>
    <property type="project" value="UniProtKB-SubCell"/>
</dbReference>
<gene>
    <name evidence="5" type="primary">coaE</name>
    <name evidence="7" type="ORF">SAMN05192573_12217</name>
</gene>
<evidence type="ECO:0000256" key="3">
    <source>
        <dbReference type="ARBA" id="ARBA00022840"/>
    </source>
</evidence>
<evidence type="ECO:0000256" key="5">
    <source>
        <dbReference type="HAMAP-Rule" id="MF_00376"/>
    </source>
</evidence>
<evidence type="ECO:0000313" key="7">
    <source>
        <dbReference type="EMBL" id="SDI49803.1"/>
    </source>
</evidence>
<dbReference type="PANTHER" id="PTHR10695">
    <property type="entry name" value="DEPHOSPHO-COA KINASE-RELATED"/>
    <property type="match status" value="1"/>
</dbReference>
<dbReference type="UniPathway" id="UPA00241">
    <property type="reaction ID" value="UER00356"/>
</dbReference>
<dbReference type="Gene3D" id="3.40.50.300">
    <property type="entry name" value="P-loop containing nucleotide triphosphate hydrolases"/>
    <property type="match status" value="1"/>
</dbReference>
<dbReference type="GO" id="GO:0015937">
    <property type="term" value="P:coenzyme A biosynthetic process"/>
    <property type="evidence" value="ECO:0007669"/>
    <property type="project" value="UniProtKB-UniRule"/>
</dbReference>
<dbReference type="InterPro" id="IPR001977">
    <property type="entry name" value="Depp_CoAkinase"/>
</dbReference>
<feature type="binding site" evidence="5">
    <location>
        <begin position="11"/>
        <end position="16"/>
    </location>
    <ligand>
        <name>ATP</name>
        <dbReference type="ChEBI" id="CHEBI:30616"/>
    </ligand>
</feature>
<evidence type="ECO:0000256" key="4">
    <source>
        <dbReference type="ARBA" id="ARBA00022993"/>
    </source>
</evidence>
<dbReference type="AlphaFoldDB" id="A0A1G8L2A9"/>
<dbReference type="GO" id="GO:0005524">
    <property type="term" value="F:ATP binding"/>
    <property type="evidence" value="ECO:0007669"/>
    <property type="project" value="UniProtKB-UniRule"/>
</dbReference>
<evidence type="ECO:0000256" key="6">
    <source>
        <dbReference type="NCBIfam" id="TIGR00152"/>
    </source>
</evidence>
<keyword evidence="5" id="KW-0808">Transferase</keyword>
<dbReference type="EMBL" id="FNCG01000022">
    <property type="protein sequence ID" value="SDI49803.1"/>
    <property type="molecule type" value="Genomic_DNA"/>
</dbReference>
<dbReference type="PROSITE" id="PS51219">
    <property type="entry name" value="DPCK"/>
    <property type="match status" value="1"/>
</dbReference>
<dbReference type="SUPFAM" id="SSF52540">
    <property type="entry name" value="P-loop containing nucleoside triphosphate hydrolases"/>
    <property type="match status" value="1"/>
</dbReference>
<keyword evidence="3 5" id="KW-0067">ATP-binding</keyword>
<reference evidence="8" key="1">
    <citation type="submission" date="2016-10" db="EMBL/GenBank/DDBJ databases">
        <authorList>
            <person name="Varghese N."/>
            <person name="Submissions S."/>
        </authorList>
    </citation>
    <scope>NUCLEOTIDE SEQUENCE [LARGE SCALE GENOMIC DNA]</scope>
    <source>
        <strain evidence="8">Gh-67</strain>
    </source>
</reference>
<dbReference type="HAMAP" id="MF_00376">
    <property type="entry name" value="Dephospho_CoA_kinase"/>
    <property type="match status" value="1"/>
</dbReference>
<protein>
    <recommendedName>
        <fullName evidence="5 6">Dephospho-CoA kinase</fullName>
        <ecNumber evidence="5 6">2.7.1.24</ecNumber>
    </recommendedName>
    <alternativeName>
        <fullName evidence="5">Dephosphocoenzyme A kinase</fullName>
    </alternativeName>
</protein>
<dbReference type="InterPro" id="IPR027417">
    <property type="entry name" value="P-loop_NTPase"/>
</dbReference>
<accession>A0A1G8L2A9</accession>
<keyword evidence="5 7" id="KW-0418">Kinase</keyword>
<comment type="function">
    <text evidence="5">Catalyzes the phosphorylation of the 3'-hydroxyl group of dephosphocoenzyme A to form coenzyme A.</text>
</comment>
<dbReference type="PANTHER" id="PTHR10695:SF46">
    <property type="entry name" value="BIFUNCTIONAL COENZYME A SYNTHASE-RELATED"/>
    <property type="match status" value="1"/>
</dbReference>
<dbReference type="GO" id="GO:0004140">
    <property type="term" value="F:dephospho-CoA kinase activity"/>
    <property type="evidence" value="ECO:0007669"/>
    <property type="project" value="UniProtKB-UniRule"/>
</dbReference>
<sequence length="198" mass="22174">MLKIGLTGNIGSGKTTVAQVFELLGIPVFYADDEAKKVMVTDRLLIEGIKQTFGRQAYFDDGSLNRKYISGIVFNNKAELEKLNALVHPAVFRAFDSFDQLHKDAPYVIREAAILFESGSYKICDRAIMITAPLEVRIARVIQRDGISRADVESREARQLSQEEKLKLANDVIINDGKQLVIPQVIALHELYLSLAQH</sequence>